<evidence type="ECO:0000313" key="2">
    <source>
        <dbReference type="Proteomes" id="UP000828941"/>
    </source>
</evidence>
<name>A0ACB9NAF5_BAUVA</name>
<comment type="caution">
    <text evidence="1">The sequence shown here is derived from an EMBL/GenBank/DDBJ whole genome shotgun (WGS) entry which is preliminary data.</text>
</comment>
<dbReference type="EMBL" id="CM039432">
    <property type="protein sequence ID" value="KAI4332689.1"/>
    <property type="molecule type" value="Genomic_DNA"/>
</dbReference>
<dbReference type="Proteomes" id="UP000828941">
    <property type="component" value="Chromosome 7"/>
</dbReference>
<reference evidence="1 2" key="1">
    <citation type="journal article" date="2022" name="DNA Res.">
        <title>Chromosomal-level genome assembly of the orchid tree Bauhinia variegata (Leguminosae; Cercidoideae) supports the allotetraploid origin hypothesis of Bauhinia.</title>
        <authorList>
            <person name="Zhong Y."/>
            <person name="Chen Y."/>
            <person name="Zheng D."/>
            <person name="Pang J."/>
            <person name="Liu Y."/>
            <person name="Luo S."/>
            <person name="Meng S."/>
            <person name="Qian L."/>
            <person name="Wei D."/>
            <person name="Dai S."/>
            <person name="Zhou R."/>
        </authorList>
    </citation>
    <scope>NUCLEOTIDE SEQUENCE [LARGE SCALE GENOMIC DNA]</scope>
    <source>
        <strain evidence="1">BV-YZ2020</strain>
    </source>
</reference>
<protein>
    <submittedName>
        <fullName evidence="1">Uncharacterized protein</fullName>
    </submittedName>
</protein>
<gene>
    <name evidence="1" type="ORF">L6164_017577</name>
</gene>
<organism evidence="1 2">
    <name type="scientific">Bauhinia variegata</name>
    <name type="common">Purple orchid tree</name>
    <name type="synonym">Phanera variegata</name>
    <dbReference type="NCBI Taxonomy" id="167791"/>
    <lineage>
        <taxon>Eukaryota</taxon>
        <taxon>Viridiplantae</taxon>
        <taxon>Streptophyta</taxon>
        <taxon>Embryophyta</taxon>
        <taxon>Tracheophyta</taxon>
        <taxon>Spermatophyta</taxon>
        <taxon>Magnoliopsida</taxon>
        <taxon>eudicotyledons</taxon>
        <taxon>Gunneridae</taxon>
        <taxon>Pentapetalae</taxon>
        <taxon>rosids</taxon>
        <taxon>fabids</taxon>
        <taxon>Fabales</taxon>
        <taxon>Fabaceae</taxon>
        <taxon>Cercidoideae</taxon>
        <taxon>Cercideae</taxon>
        <taxon>Bauhiniinae</taxon>
        <taxon>Bauhinia</taxon>
    </lineage>
</organism>
<proteinExistence type="predicted"/>
<accession>A0ACB9NAF5</accession>
<evidence type="ECO:0000313" key="1">
    <source>
        <dbReference type="EMBL" id="KAI4332689.1"/>
    </source>
</evidence>
<sequence>MASNRYKLIWEVFLLFVLLLSAKAIAKNNEAANSELYSNGEGRRLAGQPPCRNSRAALGKDSVAYDNPRCHNYL</sequence>
<keyword evidence="2" id="KW-1185">Reference proteome</keyword>